<dbReference type="OrthoDB" id="296632at2759"/>
<dbReference type="Gene3D" id="3.30.70.330">
    <property type="match status" value="1"/>
</dbReference>
<accession>A0A1A6GUZ8</accession>
<evidence type="ECO:0008006" key="3">
    <source>
        <dbReference type="Google" id="ProtNLM"/>
    </source>
</evidence>
<feature type="non-terminal residue" evidence="1">
    <location>
        <position position="109"/>
    </location>
</feature>
<dbReference type="InterPro" id="IPR012677">
    <property type="entry name" value="Nucleotide-bd_a/b_plait_sf"/>
</dbReference>
<dbReference type="SUPFAM" id="SSF54928">
    <property type="entry name" value="RNA-binding domain, RBD"/>
    <property type="match status" value="1"/>
</dbReference>
<evidence type="ECO:0000313" key="2">
    <source>
        <dbReference type="Proteomes" id="UP000092124"/>
    </source>
</evidence>
<dbReference type="Proteomes" id="UP000092124">
    <property type="component" value="Unassembled WGS sequence"/>
</dbReference>
<dbReference type="PANTHER" id="PTHR15592">
    <property type="entry name" value="MATRIN 3/NUCLEAR PROTEIN 220-RELATED"/>
    <property type="match status" value="1"/>
</dbReference>
<name>A0A1A6GUZ8_NEOLE</name>
<dbReference type="EMBL" id="LZPO01068800">
    <property type="protein sequence ID" value="OBS69455.1"/>
    <property type="molecule type" value="Genomic_DNA"/>
</dbReference>
<dbReference type="GO" id="GO:0003676">
    <property type="term" value="F:nucleic acid binding"/>
    <property type="evidence" value="ECO:0007669"/>
    <property type="project" value="InterPro"/>
</dbReference>
<sequence>MQWVKILFNKENTLVQMADGSQAQLALSHLNRHKLPGKSVCITMLSKQQSVQLPCKLGPKNFQNLFPLLVTLHISNFPPLVYEEGLQSLFSNASGMVKGSKLFQKDCKM</sequence>
<keyword evidence="2" id="KW-1185">Reference proteome</keyword>
<protein>
    <recommendedName>
        <fullName evidence="3">RRM domain-containing protein</fullName>
    </recommendedName>
</protein>
<dbReference type="STRING" id="56216.A0A1A6GUZ8"/>
<dbReference type="Pfam" id="PF13893">
    <property type="entry name" value="RRM_5"/>
    <property type="match status" value="1"/>
</dbReference>
<evidence type="ECO:0000313" key="1">
    <source>
        <dbReference type="EMBL" id="OBS69455.1"/>
    </source>
</evidence>
<reference evidence="1 2" key="1">
    <citation type="submission" date="2016-06" db="EMBL/GenBank/DDBJ databases">
        <title>The Draft Genome Sequence and Annotation of the Desert Woodrat Neotoma lepida.</title>
        <authorList>
            <person name="Campbell M."/>
            <person name="Oakeson K.F."/>
            <person name="Yandell M."/>
            <person name="Halpert J.R."/>
            <person name="Dearing D."/>
        </authorList>
    </citation>
    <scope>NUCLEOTIDE SEQUENCE [LARGE SCALE GENOMIC DNA]</scope>
    <source>
        <strain evidence="1">417</strain>
        <tissue evidence="1">Liver</tissue>
    </source>
</reference>
<dbReference type="InterPro" id="IPR035979">
    <property type="entry name" value="RBD_domain_sf"/>
</dbReference>
<proteinExistence type="predicted"/>
<gene>
    <name evidence="1" type="ORF">A6R68_02003</name>
</gene>
<comment type="caution">
    <text evidence="1">The sequence shown here is derived from an EMBL/GenBank/DDBJ whole genome shotgun (WGS) entry which is preliminary data.</text>
</comment>
<organism evidence="1 2">
    <name type="scientific">Neotoma lepida</name>
    <name type="common">Desert woodrat</name>
    <dbReference type="NCBI Taxonomy" id="56216"/>
    <lineage>
        <taxon>Eukaryota</taxon>
        <taxon>Metazoa</taxon>
        <taxon>Chordata</taxon>
        <taxon>Craniata</taxon>
        <taxon>Vertebrata</taxon>
        <taxon>Euteleostomi</taxon>
        <taxon>Mammalia</taxon>
        <taxon>Eutheria</taxon>
        <taxon>Euarchontoglires</taxon>
        <taxon>Glires</taxon>
        <taxon>Rodentia</taxon>
        <taxon>Myomorpha</taxon>
        <taxon>Muroidea</taxon>
        <taxon>Cricetidae</taxon>
        <taxon>Neotominae</taxon>
        <taxon>Neotoma</taxon>
    </lineage>
</organism>
<dbReference type="AlphaFoldDB" id="A0A1A6GUZ8"/>